<feature type="signal peptide" evidence="6">
    <location>
        <begin position="1"/>
        <end position="28"/>
    </location>
</feature>
<keyword evidence="5" id="KW-0472">Membrane</keyword>
<dbReference type="InterPro" id="IPR001611">
    <property type="entry name" value="Leu-rich_rpt"/>
</dbReference>
<feature type="compositionally biased region" description="Low complexity" evidence="4">
    <location>
        <begin position="49"/>
        <end position="89"/>
    </location>
</feature>
<evidence type="ECO:0000313" key="9">
    <source>
        <dbReference type="EMBL" id="MDE45586.1"/>
    </source>
</evidence>
<feature type="chain" id="PRO_5026069501" evidence="6">
    <location>
        <begin position="29"/>
        <end position="532"/>
    </location>
</feature>
<protein>
    <submittedName>
        <fullName evidence="9">Leucine-rich repeat transmembrane protein FLRT1</fullName>
    </submittedName>
</protein>
<dbReference type="SUPFAM" id="SSF52058">
    <property type="entry name" value="L domain-like"/>
    <property type="match status" value="1"/>
</dbReference>
<dbReference type="SMART" id="SM00369">
    <property type="entry name" value="LRR_TYP"/>
    <property type="match status" value="6"/>
</dbReference>
<dbReference type="PANTHER" id="PTHR24369">
    <property type="entry name" value="ANTIGEN BSP, PUTATIVE-RELATED"/>
    <property type="match status" value="1"/>
</dbReference>
<dbReference type="SMART" id="SM00013">
    <property type="entry name" value="LRRNT"/>
    <property type="match status" value="1"/>
</dbReference>
<dbReference type="Gene3D" id="3.80.10.10">
    <property type="entry name" value="Ribonuclease Inhibitor"/>
    <property type="match status" value="3"/>
</dbReference>
<evidence type="ECO:0000256" key="4">
    <source>
        <dbReference type="SAM" id="MobiDB-lite"/>
    </source>
</evidence>
<feature type="region of interest" description="Disordered" evidence="4">
    <location>
        <begin position="37"/>
        <end position="89"/>
    </location>
</feature>
<organism evidence="9">
    <name type="scientific">Aceria tosichella</name>
    <name type="common">wheat curl mite</name>
    <dbReference type="NCBI Taxonomy" id="561515"/>
    <lineage>
        <taxon>Eukaryota</taxon>
        <taxon>Metazoa</taxon>
        <taxon>Ecdysozoa</taxon>
        <taxon>Arthropoda</taxon>
        <taxon>Chelicerata</taxon>
        <taxon>Arachnida</taxon>
        <taxon>Acari</taxon>
        <taxon>Acariformes</taxon>
        <taxon>Trombidiformes</taxon>
        <taxon>Prostigmata</taxon>
        <taxon>Eupodina</taxon>
        <taxon>Eriophyoidea</taxon>
        <taxon>Eriophyidae</taxon>
        <taxon>Eriophyinae</taxon>
        <taxon>Aceriini</taxon>
        <taxon>Aceria</taxon>
    </lineage>
</organism>
<dbReference type="Pfam" id="PF00560">
    <property type="entry name" value="LRR_1"/>
    <property type="match status" value="1"/>
</dbReference>
<dbReference type="InterPro" id="IPR000372">
    <property type="entry name" value="LRRNT"/>
</dbReference>
<evidence type="ECO:0000256" key="3">
    <source>
        <dbReference type="ARBA" id="ARBA00022737"/>
    </source>
</evidence>
<dbReference type="PROSITE" id="PS51450">
    <property type="entry name" value="LRR"/>
    <property type="match status" value="2"/>
</dbReference>
<sequence>MTQMKQRHLLTGLALLSVLVCGLQLCNAAQDAEPVAQDQAVPPGAGSTNSPHAVPSSSASNSAPNTPTQPSTTTTTTSTTTTTTAKPTTPKNVNCPAVCNCTDTKMDCSNRQLISVPNIDPKSPYVEFNFSHNSLTSIDFRQFPLATVQVLDLSHNHIAQPIVAPTKKQSELAKLRWLDLSYNELDSASNTSTTGGNNFVLWKMPALRELNLAGNPLQRISNADFINKPQIKKLHLNQLNDLRSIDELALNPLGQLQFLNLSGSLQKIPSLPDQLFVKNAALDELDLSENQLIEVPVALRSTNGISKLYLNGNLMTSLRQSDFINRSKLEYLEMSHCNRLLRIDPNTFSQTPSLKKLILSNNERLHEISPLAFERSPSSPSNSNSAPTFTNLTLLDLSNNNLTTFSYEMPGLVFSDRLILANNPWDCSCSLKWMLNPLPNPGAILDQQPMHCASPSKFKDIEIREVLTMLDCQPEESTMQRFVLIVFLLFLIVLTVAIFVQRADICRRLQWRDQYGRGTIYYTKASFPTEQV</sequence>
<dbReference type="PANTHER" id="PTHR24369:SF215">
    <property type="entry name" value="PROTEIN WINDPIPE"/>
    <property type="match status" value="1"/>
</dbReference>
<dbReference type="Pfam" id="PF13516">
    <property type="entry name" value="LRR_6"/>
    <property type="match status" value="1"/>
</dbReference>
<feature type="domain" description="LRRCT" evidence="8">
    <location>
        <begin position="423"/>
        <end position="473"/>
    </location>
</feature>
<dbReference type="SMART" id="SM00082">
    <property type="entry name" value="LRRCT"/>
    <property type="match status" value="1"/>
</dbReference>
<dbReference type="Pfam" id="PF01462">
    <property type="entry name" value="LRRNT"/>
    <property type="match status" value="1"/>
</dbReference>
<evidence type="ECO:0000259" key="8">
    <source>
        <dbReference type="SMART" id="SM00082"/>
    </source>
</evidence>
<evidence type="ECO:0000256" key="2">
    <source>
        <dbReference type="ARBA" id="ARBA00022729"/>
    </source>
</evidence>
<dbReference type="AlphaFoldDB" id="A0A6G1S502"/>
<keyword evidence="1" id="KW-0433">Leucine-rich repeat</keyword>
<feature type="transmembrane region" description="Helical" evidence="5">
    <location>
        <begin position="482"/>
        <end position="500"/>
    </location>
</feature>
<dbReference type="EMBL" id="GGYP01000815">
    <property type="protein sequence ID" value="MDE45586.1"/>
    <property type="molecule type" value="Transcribed_RNA"/>
</dbReference>
<dbReference type="InterPro" id="IPR032675">
    <property type="entry name" value="LRR_dom_sf"/>
</dbReference>
<keyword evidence="3" id="KW-0677">Repeat</keyword>
<accession>A0A6G1S502</accession>
<dbReference type="InterPro" id="IPR000483">
    <property type="entry name" value="Cys-rich_flank_reg_C"/>
</dbReference>
<name>A0A6G1S502_9ACAR</name>
<evidence type="ECO:0000256" key="6">
    <source>
        <dbReference type="SAM" id="SignalP"/>
    </source>
</evidence>
<gene>
    <name evidence="9" type="primary">FLRT1</name>
    <name evidence="9" type="ORF">g.1228</name>
</gene>
<dbReference type="InterPro" id="IPR003591">
    <property type="entry name" value="Leu-rich_rpt_typical-subtyp"/>
</dbReference>
<proteinExistence type="predicted"/>
<evidence type="ECO:0000259" key="7">
    <source>
        <dbReference type="SMART" id="SM00013"/>
    </source>
</evidence>
<reference evidence="9" key="1">
    <citation type="submission" date="2018-10" db="EMBL/GenBank/DDBJ databases">
        <title>Transcriptome assembly of Aceria tosichella (Wheat curl mite) Type 2.</title>
        <authorList>
            <person name="Scully E.D."/>
            <person name="Geib S.M."/>
            <person name="Palmer N.A."/>
            <person name="Gupta A.K."/>
            <person name="Sarath G."/>
            <person name="Tatineni S."/>
        </authorList>
    </citation>
    <scope>NUCLEOTIDE SEQUENCE</scope>
    <source>
        <strain evidence="9">LincolnNE</strain>
    </source>
</reference>
<dbReference type="Pfam" id="PF13855">
    <property type="entry name" value="LRR_8"/>
    <property type="match status" value="1"/>
</dbReference>
<dbReference type="GO" id="GO:0005886">
    <property type="term" value="C:plasma membrane"/>
    <property type="evidence" value="ECO:0007669"/>
    <property type="project" value="TreeGrafter"/>
</dbReference>
<evidence type="ECO:0000256" key="1">
    <source>
        <dbReference type="ARBA" id="ARBA00022614"/>
    </source>
</evidence>
<keyword evidence="2 6" id="KW-0732">Signal</keyword>
<dbReference type="InterPro" id="IPR050541">
    <property type="entry name" value="LRR_TM_domain-containing"/>
</dbReference>
<keyword evidence="5" id="KW-1133">Transmembrane helix</keyword>
<evidence type="ECO:0000256" key="5">
    <source>
        <dbReference type="SAM" id="Phobius"/>
    </source>
</evidence>
<keyword evidence="5 9" id="KW-0812">Transmembrane</keyword>
<feature type="domain" description="LRRNT" evidence="7">
    <location>
        <begin position="94"/>
        <end position="125"/>
    </location>
</feature>